<evidence type="ECO:0000256" key="1">
    <source>
        <dbReference type="SAM" id="SignalP"/>
    </source>
</evidence>
<keyword evidence="1" id="KW-0732">Signal</keyword>
<dbReference type="GO" id="GO:0005975">
    <property type="term" value="P:carbohydrate metabolic process"/>
    <property type="evidence" value="ECO:0007669"/>
    <property type="project" value="UniProtKB-ARBA"/>
</dbReference>
<accession>A0A401U5C0</accession>
<feature type="signal peptide" evidence="1">
    <location>
        <begin position="1"/>
        <end position="21"/>
    </location>
</feature>
<sequence>MKKINYFLLSALALGSAVVFSCDDEEALPPIDGYNNSNEVATENLKAHWTFDDTKVERLSNTAPSNEYGGAGAVSFADGQVGKALKLTSGAVLYPSIANIGAANSLSNFTVSMWVNVQGNKRTAKQGFTSFFAINHQDDTDIWGNITMAAETGNYLPTSDTLMLKPLLKTLLDGGATSLQDNITTVNGDVGQHFLGAKRWAHYVARWNGTTHKFEIFGDGANIGAYSDRGTTPPLVMRTPARAIFGSLTHNDVGFASAPDRSFNVLANALIDDVRVYNTALSDAEITALFNLGTAGR</sequence>
<dbReference type="AlphaFoldDB" id="A0A401U5C0"/>
<evidence type="ECO:0000313" key="2">
    <source>
        <dbReference type="EMBL" id="GCC50030.1"/>
    </source>
</evidence>
<proteinExistence type="predicted"/>
<dbReference type="EMBL" id="BHXQ01000001">
    <property type="protein sequence ID" value="GCC50030.1"/>
    <property type="molecule type" value="Genomic_DNA"/>
</dbReference>
<dbReference type="InterPro" id="IPR013320">
    <property type="entry name" value="ConA-like_dom_sf"/>
</dbReference>
<protein>
    <recommendedName>
        <fullName evidence="4">LamG domain-containing protein</fullName>
    </recommendedName>
</protein>
<gene>
    <name evidence="2" type="ORF">SanaruYs_02450</name>
</gene>
<feature type="chain" id="PRO_5019502281" description="LamG domain-containing protein" evidence="1">
    <location>
        <begin position="22"/>
        <end position="297"/>
    </location>
</feature>
<name>A0A401U5C0_9BACT</name>
<dbReference type="GO" id="GO:0004553">
    <property type="term" value="F:hydrolase activity, hydrolyzing O-glycosyl compounds"/>
    <property type="evidence" value="ECO:0007669"/>
    <property type="project" value="UniProtKB-ARBA"/>
</dbReference>
<dbReference type="Gene3D" id="2.60.120.200">
    <property type="match status" value="1"/>
</dbReference>
<keyword evidence="3" id="KW-1185">Reference proteome</keyword>
<dbReference type="OrthoDB" id="9814380at2"/>
<dbReference type="Proteomes" id="UP000288227">
    <property type="component" value="Unassembled WGS sequence"/>
</dbReference>
<dbReference type="SUPFAM" id="SSF49899">
    <property type="entry name" value="Concanavalin A-like lectins/glucanases"/>
    <property type="match status" value="1"/>
</dbReference>
<comment type="caution">
    <text evidence="2">The sequence shown here is derived from an EMBL/GenBank/DDBJ whole genome shotgun (WGS) entry which is preliminary data.</text>
</comment>
<organism evidence="2 3">
    <name type="scientific">Chryseotalea sanaruensis</name>
    <dbReference type="NCBI Taxonomy" id="2482724"/>
    <lineage>
        <taxon>Bacteria</taxon>
        <taxon>Pseudomonadati</taxon>
        <taxon>Bacteroidota</taxon>
        <taxon>Cytophagia</taxon>
        <taxon>Cytophagales</taxon>
        <taxon>Chryseotaleaceae</taxon>
        <taxon>Chryseotalea</taxon>
    </lineage>
</organism>
<dbReference type="RefSeq" id="WP_127120688.1">
    <property type="nucleotide sequence ID" value="NZ_BHXQ01000001.1"/>
</dbReference>
<evidence type="ECO:0008006" key="4">
    <source>
        <dbReference type="Google" id="ProtNLM"/>
    </source>
</evidence>
<reference evidence="2 3" key="1">
    <citation type="submission" date="2018-11" db="EMBL/GenBank/DDBJ databases">
        <title>Chryseotalea sanarue gen. nov., sp., nov., a member of the family Cytophagaceae, isolated from a brackish lake in Hamamatsu Japan.</title>
        <authorList>
            <person name="Maejima Y."/>
            <person name="Iino T."/>
            <person name="Muraguchi Y."/>
            <person name="Fukuda K."/>
            <person name="Ohkuma M."/>
            <person name="Moriuchi R."/>
            <person name="Dohra H."/>
            <person name="Kimbara K."/>
            <person name="Shintani M."/>
        </authorList>
    </citation>
    <scope>NUCLEOTIDE SEQUENCE [LARGE SCALE GENOMIC DNA]</scope>
    <source>
        <strain evidence="2 3">Ys</strain>
    </source>
</reference>
<evidence type="ECO:0000313" key="3">
    <source>
        <dbReference type="Proteomes" id="UP000288227"/>
    </source>
</evidence>
<dbReference type="Pfam" id="PF13385">
    <property type="entry name" value="Laminin_G_3"/>
    <property type="match status" value="1"/>
</dbReference>
<dbReference type="PROSITE" id="PS51257">
    <property type="entry name" value="PROKAR_LIPOPROTEIN"/>
    <property type="match status" value="1"/>
</dbReference>